<keyword evidence="2" id="KW-1185">Reference proteome</keyword>
<dbReference type="InterPro" id="IPR023198">
    <property type="entry name" value="PGP-like_dom2"/>
</dbReference>
<proteinExistence type="predicted"/>
<dbReference type="InterPro" id="IPR041492">
    <property type="entry name" value="HAD_2"/>
</dbReference>
<evidence type="ECO:0000313" key="1">
    <source>
        <dbReference type="EMBL" id="SHI66489.1"/>
    </source>
</evidence>
<dbReference type="Gene3D" id="1.10.150.240">
    <property type="entry name" value="Putative phosphatase, domain 2"/>
    <property type="match status" value="1"/>
</dbReference>
<dbReference type="NCBIfam" id="TIGR01509">
    <property type="entry name" value="HAD-SF-IA-v3"/>
    <property type="match status" value="1"/>
</dbReference>
<dbReference type="PANTHER" id="PTHR18901:SF38">
    <property type="entry name" value="PSEUDOURIDINE-5'-PHOSPHATASE"/>
    <property type="match status" value="1"/>
</dbReference>
<dbReference type="CDD" id="cd07505">
    <property type="entry name" value="HAD_BPGM-like"/>
    <property type="match status" value="1"/>
</dbReference>
<dbReference type="AlphaFoldDB" id="A0A1M6CZT9"/>
<dbReference type="SFLD" id="SFLDG01129">
    <property type="entry name" value="C1.5:_HAD__Beta-PGM__Phosphata"/>
    <property type="match status" value="1"/>
</dbReference>
<accession>A0A1M6CZT9</accession>
<dbReference type="InterPro" id="IPR036412">
    <property type="entry name" value="HAD-like_sf"/>
</dbReference>
<sequence length="227" mass="25810">MKIGEDMIKGAIFDLDGVILDSMIVWEKAGEMFLNSLGIQAESGVDKILFSMSMSEGAKYMKDRYCLDMNEDEIVEAVNHTIMDFYSHQVKLKEGVKQFLKGMHQYGIKIVAATSCDRMVFETALDRLNVMSYFQKIFTSTEIGVGKVKPDIYLAAAEYMGILPKDIWVFEDALYAIQTAKSAGFRTVGVYDASSIDDIEEIKRVSDIYLSNMEHFHVFLEKVMFFN</sequence>
<dbReference type="GO" id="GO:0016791">
    <property type="term" value="F:phosphatase activity"/>
    <property type="evidence" value="ECO:0007669"/>
    <property type="project" value="TreeGrafter"/>
</dbReference>
<gene>
    <name evidence="1" type="ORF">SAMN02745176_00942</name>
</gene>
<dbReference type="InterPro" id="IPR023214">
    <property type="entry name" value="HAD_sf"/>
</dbReference>
<dbReference type="EMBL" id="FQZS01000006">
    <property type="protein sequence ID" value="SHI66489.1"/>
    <property type="molecule type" value="Genomic_DNA"/>
</dbReference>
<protein>
    <submittedName>
        <fullName evidence="1">Haloacid dehalogenase superfamily, subfamily IA, variant 3 with third motif having DD or ED</fullName>
    </submittedName>
</protein>
<dbReference type="SUPFAM" id="SSF56784">
    <property type="entry name" value="HAD-like"/>
    <property type="match status" value="1"/>
</dbReference>
<dbReference type="PANTHER" id="PTHR18901">
    <property type="entry name" value="2-DEOXYGLUCOSE-6-PHOSPHATE PHOSPHATASE 2"/>
    <property type="match status" value="1"/>
</dbReference>
<dbReference type="InterPro" id="IPR006439">
    <property type="entry name" value="HAD-SF_hydro_IA"/>
</dbReference>
<dbReference type="Pfam" id="PF13419">
    <property type="entry name" value="HAD_2"/>
    <property type="match status" value="1"/>
</dbReference>
<reference evidence="1 2" key="1">
    <citation type="submission" date="2016-11" db="EMBL/GenBank/DDBJ databases">
        <authorList>
            <person name="Jaros S."/>
            <person name="Januszkiewicz K."/>
            <person name="Wedrychowicz H."/>
        </authorList>
    </citation>
    <scope>NUCLEOTIDE SEQUENCE [LARGE SCALE GENOMIC DNA]</scope>
    <source>
        <strain evidence="1 2">DSM 19022</strain>
    </source>
</reference>
<dbReference type="RefSeq" id="WP_242944165.1">
    <property type="nucleotide sequence ID" value="NZ_FQZS01000006.1"/>
</dbReference>
<evidence type="ECO:0000313" key="2">
    <source>
        <dbReference type="Proteomes" id="UP000184442"/>
    </source>
</evidence>
<dbReference type="SFLD" id="SFLDS00003">
    <property type="entry name" value="Haloacid_Dehalogenase"/>
    <property type="match status" value="1"/>
</dbReference>
<dbReference type="STRING" id="1122184.SAMN02745176_00942"/>
<dbReference type="Gene3D" id="3.40.50.1000">
    <property type="entry name" value="HAD superfamily/HAD-like"/>
    <property type="match status" value="1"/>
</dbReference>
<name>A0A1M6CZT9_9FIRM</name>
<dbReference type="Proteomes" id="UP000184442">
    <property type="component" value="Unassembled WGS sequence"/>
</dbReference>
<organism evidence="1 2">
    <name type="scientific">Lutispora thermophila DSM 19022</name>
    <dbReference type="NCBI Taxonomy" id="1122184"/>
    <lineage>
        <taxon>Bacteria</taxon>
        <taxon>Bacillati</taxon>
        <taxon>Bacillota</taxon>
        <taxon>Clostridia</taxon>
        <taxon>Lutisporales</taxon>
        <taxon>Lutisporaceae</taxon>
        <taxon>Lutispora</taxon>
    </lineage>
</organism>